<keyword evidence="3" id="KW-0418">Kinase</keyword>
<feature type="region of interest" description="Disordered" evidence="1">
    <location>
        <begin position="1"/>
        <end position="23"/>
    </location>
</feature>
<dbReference type="KEGG" id="tpal:117651039"/>
<keyword evidence="3" id="KW-0808">Transferase</keyword>
<dbReference type="AlphaFoldDB" id="A0A6P8ZZW8"/>
<gene>
    <name evidence="3" type="primary">LOC117651039</name>
</gene>
<feature type="compositionally biased region" description="Low complexity" evidence="1">
    <location>
        <begin position="64"/>
        <end position="89"/>
    </location>
</feature>
<feature type="region of interest" description="Disordered" evidence="1">
    <location>
        <begin position="64"/>
        <end position="181"/>
    </location>
</feature>
<proteinExistence type="predicted"/>
<evidence type="ECO:0000313" key="2">
    <source>
        <dbReference type="Proteomes" id="UP000515158"/>
    </source>
</evidence>
<reference evidence="3" key="1">
    <citation type="submission" date="2025-08" db="UniProtKB">
        <authorList>
            <consortium name="RefSeq"/>
        </authorList>
    </citation>
    <scope>IDENTIFICATION</scope>
    <source>
        <tissue evidence="3">Total insect</tissue>
    </source>
</reference>
<dbReference type="RefSeq" id="XP_034250644.1">
    <property type="nucleotide sequence ID" value="XM_034394753.1"/>
</dbReference>
<keyword evidence="2" id="KW-1185">Reference proteome</keyword>
<feature type="compositionally biased region" description="Polar residues" evidence="1">
    <location>
        <begin position="8"/>
        <end position="23"/>
    </location>
</feature>
<accession>A0A6P8ZZW8</accession>
<organism evidence="3">
    <name type="scientific">Thrips palmi</name>
    <name type="common">Melon thrips</name>
    <dbReference type="NCBI Taxonomy" id="161013"/>
    <lineage>
        <taxon>Eukaryota</taxon>
        <taxon>Metazoa</taxon>
        <taxon>Ecdysozoa</taxon>
        <taxon>Arthropoda</taxon>
        <taxon>Hexapoda</taxon>
        <taxon>Insecta</taxon>
        <taxon>Pterygota</taxon>
        <taxon>Neoptera</taxon>
        <taxon>Paraneoptera</taxon>
        <taxon>Thysanoptera</taxon>
        <taxon>Terebrantia</taxon>
        <taxon>Thripoidea</taxon>
        <taxon>Thripidae</taxon>
        <taxon>Thrips</taxon>
    </lineage>
</organism>
<protein>
    <submittedName>
        <fullName evidence="3">Cyclin-dependent serine/threonine-protein kinase DDB_G0272797/DDB_G0274007</fullName>
    </submittedName>
</protein>
<sequence>MASIQDAHVSTTSGAGDSSSNTPCQEAYETAMCFIADEEAIATTTDTHALFQTYLASMSEQDIQEQQQQQQQLAEQQQQQQQQQQVQQQPNEEDGSPKPSRKRARKQTHPRPIKPVDIRVKRQRKERPTVSGLPAGQPAAAAAAASIKPKRKKQRQDKQQQPMPALQPPPPPVQQHQSGGSVCPHIERLCQLLHVSSGAQMCPRNLSSSK</sequence>
<dbReference type="InParanoid" id="A0A6P8ZZW8"/>
<evidence type="ECO:0000313" key="3">
    <source>
        <dbReference type="RefSeq" id="XP_034250644.1"/>
    </source>
</evidence>
<feature type="compositionally biased region" description="Basic residues" evidence="1">
    <location>
        <begin position="99"/>
        <end position="112"/>
    </location>
</feature>
<dbReference type="GO" id="GO:0016301">
    <property type="term" value="F:kinase activity"/>
    <property type="evidence" value="ECO:0007669"/>
    <property type="project" value="UniProtKB-KW"/>
</dbReference>
<dbReference type="GeneID" id="117651039"/>
<dbReference type="Proteomes" id="UP000515158">
    <property type="component" value="Unplaced"/>
</dbReference>
<evidence type="ECO:0000256" key="1">
    <source>
        <dbReference type="SAM" id="MobiDB-lite"/>
    </source>
</evidence>
<name>A0A6P8ZZW8_THRPL</name>